<dbReference type="Proteomes" id="UP000006365">
    <property type="component" value="Chromosome"/>
</dbReference>
<evidence type="ECO:0000256" key="6">
    <source>
        <dbReference type="ARBA" id="ARBA00035292"/>
    </source>
</evidence>
<dbReference type="PROSITE" id="PS00651">
    <property type="entry name" value="RIBOSOMAL_L9"/>
    <property type="match status" value="1"/>
</dbReference>
<evidence type="ECO:0000313" key="10">
    <source>
        <dbReference type="EMBL" id="ADW17979.1"/>
    </source>
</evidence>
<dbReference type="InterPro" id="IPR009027">
    <property type="entry name" value="Ribosomal_bL9/RNase_H1_N"/>
</dbReference>
<reference evidence="10 11" key="1">
    <citation type="journal article" date="2011" name="Stand. Genomic Sci.">
        <title>Complete genome sequence of Desulfobulbus propionicus type strain (1pr3).</title>
        <authorList>
            <person name="Pagani I."/>
            <person name="Lapidus A."/>
            <person name="Nolan M."/>
            <person name="Lucas S."/>
            <person name="Hammon N."/>
            <person name="Deshpande S."/>
            <person name="Cheng J.F."/>
            <person name="Chertkov O."/>
            <person name="Davenport K."/>
            <person name="Tapia R."/>
            <person name="Han C."/>
            <person name="Goodwin L."/>
            <person name="Pitluck S."/>
            <person name="Liolios K."/>
            <person name="Mavromatis K."/>
            <person name="Ivanova N."/>
            <person name="Mikhailova N."/>
            <person name="Pati A."/>
            <person name="Chen A."/>
            <person name="Palaniappan K."/>
            <person name="Land M."/>
            <person name="Hauser L."/>
            <person name="Chang Y.J."/>
            <person name="Jeffries C.D."/>
            <person name="Detter J.C."/>
            <person name="Brambilla E."/>
            <person name="Kannan K.P."/>
            <person name="Djao O.D."/>
            <person name="Rohde M."/>
            <person name="Pukall R."/>
            <person name="Spring S."/>
            <person name="Goker M."/>
            <person name="Sikorski J."/>
            <person name="Woyke T."/>
            <person name="Bristow J."/>
            <person name="Eisen J.A."/>
            <person name="Markowitz V."/>
            <person name="Hugenholtz P."/>
            <person name="Kyrpides N.C."/>
            <person name="Klenk H.P."/>
        </authorList>
    </citation>
    <scope>NUCLEOTIDE SEQUENCE [LARGE SCALE GENOMIC DNA]</scope>
    <source>
        <strain evidence="11">ATCC 33891 / DSM 2032 / 1pr3</strain>
    </source>
</reference>
<dbReference type="RefSeq" id="WP_015724519.1">
    <property type="nucleotide sequence ID" value="NC_014972.1"/>
</dbReference>
<dbReference type="GO" id="GO:0019843">
    <property type="term" value="F:rRNA binding"/>
    <property type="evidence" value="ECO:0007669"/>
    <property type="project" value="UniProtKB-UniRule"/>
</dbReference>
<dbReference type="Gene3D" id="3.10.430.100">
    <property type="entry name" value="Ribosomal protein L9, C-terminal domain"/>
    <property type="match status" value="1"/>
</dbReference>
<dbReference type="InterPro" id="IPR000244">
    <property type="entry name" value="Ribosomal_bL9"/>
</dbReference>
<keyword evidence="4 7" id="KW-0689">Ribosomal protein</keyword>
<comment type="function">
    <text evidence="7">Binds to the 23S rRNA.</text>
</comment>
<dbReference type="GO" id="GO:0003735">
    <property type="term" value="F:structural constituent of ribosome"/>
    <property type="evidence" value="ECO:0007669"/>
    <property type="project" value="InterPro"/>
</dbReference>
<name>A0A7U4DPE6_DESPD</name>
<keyword evidence="3 7" id="KW-0694">RNA-binding</keyword>
<evidence type="ECO:0000313" key="11">
    <source>
        <dbReference type="Proteomes" id="UP000006365"/>
    </source>
</evidence>
<comment type="similarity">
    <text evidence="1 7">Belongs to the bacterial ribosomal protein bL9 family.</text>
</comment>
<dbReference type="InterPro" id="IPR020069">
    <property type="entry name" value="Ribosomal_bL9_C"/>
</dbReference>
<dbReference type="PANTHER" id="PTHR21368">
    <property type="entry name" value="50S RIBOSOMAL PROTEIN L9"/>
    <property type="match status" value="1"/>
</dbReference>
<dbReference type="Gene3D" id="3.40.5.10">
    <property type="entry name" value="Ribosomal protein L9, N-terminal domain"/>
    <property type="match status" value="1"/>
</dbReference>
<sequence length="152" mass="16324">MEIILKETIETLGQEGEIVKVRPGYARNFLIPKQKAVLVSKESLARLEKEKQAIAARLAEQKKQAEGLAAQLEGKVVIIAKRVGDENRLFGSVTGNDIAVSLQAAGVTVDKKNIVLPDAIKAIGEYTITIKTGYQTSANVLVQVVAETPGEA</sequence>
<accession>A0A7U4DPE6</accession>
<dbReference type="InterPro" id="IPR020070">
    <property type="entry name" value="Ribosomal_bL9_N"/>
</dbReference>
<dbReference type="SUPFAM" id="SSF55653">
    <property type="entry name" value="Ribosomal protein L9 C-domain"/>
    <property type="match status" value="1"/>
</dbReference>
<dbReference type="SUPFAM" id="SSF55658">
    <property type="entry name" value="L9 N-domain-like"/>
    <property type="match status" value="1"/>
</dbReference>
<feature type="domain" description="Ribosomal protein L9" evidence="9">
    <location>
        <begin position="13"/>
        <end position="40"/>
    </location>
</feature>
<dbReference type="InterPro" id="IPR036935">
    <property type="entry name" value="Ribosomal_bL9_N_sf"/>
</dbReference>
<dbReference type="AlphaFoldDB" id="A0A7U4DPE6"/>
<dbReference type="GO" id="GO:0006412">
    <property type="term" value="P:translation"/>
    <property type="evidence" value="ECO:0007669"/>
    <property type="project" value="UniProtKB-UniRule"/>
</dbReference>
<keyword evidence="8" id="KW-0175">Coiled coil</keyword>
<dbReference type="InterPro" id="IPR020594">
    <property type="entry name" value="Ribosomal_bL9_bac/chp"/>
</dbReference>
<evidence type="ECO:0000256" key="8">
    <source>
        <dbReference type="SAM" id="Coils"/>
    </source>
</evidence>
<protein>
    <recommendedName>
        <fullName evidence="6 7">Large ribosomal subunit protein bL9</fullName>
    </recommendedName>
</protein>
<evidence type="ECO:0000259" key="9">
    <source>
        <dbReference type="PROSITE" id="PS00651"/>
    </source>
</evidence>
<evidence type="ECO:0000256" key="4">
    <source>
        <dbReference type="ARBA" id="ARBA00022980"/>
    </source>
</evidence>
<dbReference type="Pfam" id="PF01281">
    <property type="entry name" value="Ribosomal_L9_N"/>
    <property type="match status" value="1"/>
</dbReference>
<keyword evidence="11" id="KW-1185">Reference proteome</keyword>
<keyword evidence="5 7" id="KW-0687">Ribonucleoprotein</keyword>
<keyword evidence="2 7" id="KW-0699">rRNA-binding</keyword>
<evidence type="ECO:0000256" key="2">
    <source>
        <dbReference type="ARBA" id="ARBA00022730"/>
    </source>
</evidence>
<feature type="coiled-coil region" evidence="8">
    <location>
        <begin position="44"/>
        <end position="75"/>
    </location>
</feature>
<dbReference type="HAMAP" id="MF_00503">
    <property type="entry name" value="Ribosomal_bL9"/>
    <property type="match status" value="1"/>
</dbReference>
<gene>
    <name evidence="7" type="primary">rplI</name>
    <name evidence="10" type="ordered locus">Despr_1830</name>
</gene>
<dbReference type="EMBL" id="CP002364">
    <property type="protein sequence ID" value="ADW17979.1"/>
    <property type="molecule type" value="Genomic_DNA"/>
</dbReference>
<evidence type="ECO:0000256" key="5">
    <source>
        <dbReference type="ARBA" id="ARBA00023274"/>
    </source>
</evidence>
<evidence type="ECO:0000256" key="3">
    <source>
        <dbReference type="ARBA" id="ARBA00022884"/>
    </source>
</evidence>
<evidence type="ECO:0000256" key="1">
    <source>
        <dbReference type="ARBA" id="ARBA00010605"/>
    </source>
</evidence>
<organism evidence="10 11">
    <name type="scientific">Desulfobulbus propionicus (strain ATCC 33891 / DSM 2032 / VKM B-1956 / 1pr3)</name>
    <dbReference type="NCBI Taxonomy" id="577650"/>
    <lineage>
        <taxon>Bacteria</taxon>
        <taxon>Pseudomonadati</taxon>
        <taxon>Thermodesulfobacteriota</taxon>
        <taxon>Desulfobulbia</taxon>
        <taxon>Desulfobulbales</taxon>
        <taxon>Desulfobulbaceae</taxon>
        <taxon>Desulfobulbus</taxon>
    </lineage>
</organism>
<dbReference type="Pfam" id="PF03948">
    <property type="entry name" value="Ribosomal_L9_C"/>
    <property type="match status" value="1"/>
</dbReference>
<dbReference type="KEGG" id="dpr:Despr_1830"/>
<dbReference type="GO" id="GO:1990904">
    <property type="term" value="C:ribonucleoprotein complex"/>
    <property type="evidence" value="ECO:0007669"/>
    <property type="project" value="UniProtKB-KW"/>
</dbReference>
<dbReference type="InterPro" id="IPR036791">
    <property type="entry name" value="Ribosomal_bL9_C_sf"/>
</dbReference>
<evidence type="ECO:0000256" key="7">
    <source>
        <dbReference type="HAMAP-Rule" id="MF_00503"/>
    </source>
</evidence>
<dbReference type="GO" id="GO:0005840">
    <property type="term" value="C:ribosome"/>
    <property type="evidence" value="ECO:0007669"/>
    <property type="project" value="UniProtKB-KW"/>
</dbReference>
<dbReference type="NCBIfam" id="TIGR00158">
    <property type="entry name" value="L9"/>
    <property type="match status" value="1"/>
</dbReference>
<proteinExistence type="inferred from homology"/>